<evidence type="ECO:0000313" key="2">
    <source>
        <dbReference type="EMBL" id="QJA94121.1"/>
    </source>
</evidence>
<accession>A0A6M3LM54</accession>
<dbReference type="Pfam" id="PF13274">
    <property type="entry name" value="SocA_Panacea"/>
    <property type="match status" value="1"/>
</dbReference>
<feature type="domain" description="Antitoxin SocA-like Panacea" evidence="1">
    <location>
        <begin position="33"/>
        <end position="126"/>
    </location>
</feature>
<dbReference type="EMBL" id="MT143205">
    <property type="protein sequence ID" value="QJA94121.1"/>
    <property type="molecule type" value="Genomic_DNA"/>
</dbReference>
<sequence length="179" mass="20962">MDVNSMVSAHDVAKLFLSWANRDGDLITNLKMQKLLYYAQVWHLVNFKVPLFSDKIEAWESGPAIPNIYHYFKDCGHSPINYEEIGNEEDVFSSDQLEYLHLFYDKFIGFSAHELVNMSHNELPWKDVFEKGEKFKIISHKSMKDFYPKLLEKPIYPGWPPAEQQPHEPVWPLFGSPLN</sequence>
<dbReference type="AlphaFoldDB" id="A0A6M3LM54"/>
<proteinExistence type="predicted"/>
<reference evidence="2" key="1">
    <citation type="submission" date="2020-03" db="EMBL/GenBank/DDBJ databases">
        <title>The deep terrestrial virosphere.</title>
        <authorList>
            <person name="Holmfeldt K."/>
            <person name="Nilsson E."/>
            <person name="Simone D."/>
            <person name="Lopez-Fernandez M."/>
            <person name="Wu X."/>
            <person name="de Brujin I."/>
            <person name="Lundin D."/>
            <person name="Andersson A."/>
            <person name="Bertilsson S."/>
            <person name="Dopson M."/>
        </authorList>
    </citation>
    <scope>NUCLEOTIDE SEQUENCE</scope>
    <source>
        <strain evidence="2">MM415B03992</strain>
    </source>
</reference>
<gene>
    <name evidence="2" type="ORF">MM415B03992_0005</name>
</gene>
<dbReference type="InterPro" id="IPR025272">
    <property type="entry name" value="SocA_Panacea"/>
</dbReference>
<name>A0A6M3LM54_9ZZZZ</name>
<evidence type="ECO:0000259" key="1">
    <source>
        <dbReference type="Pfam" id="PF13274"/>
    </source>
</evidence>
<organism evidence="2">
    <name type="scientific">viral metagenome</name>
    <dbReference type="NCBI Taxonomy" id="1070528"/>
    <lineage>
        <taxon>unclassified sequences</taxon>
        <taxon>metagenomes</taxon>
        <taxon>organismal metagenomes</taxon>
    </lineage>
</organism>
<protein>
    <recommendedName>
        <fullName evidence="1">Antitoxin SocA-like Panacea domain-containing protein</fullName>
    </recommendedName>
</protein>